<evidence type="ECO:0000256" key="1">
    <source>
        <dbReference type="ARBA" id="ARBA00022737"/>
    </source>
</evidence>
<feature type="repeat" description="TPR" evidence="3">
    <location>
        <begin position="318"/>
        <end position="351"/>
    </location>
</feature>
<reference evidence="4 5" key="1">
    <citation type="submission" date="2018-03" db="EMBL/GenBank/DDBJ databases">
        <title>The ancient ancestry and fast evolution of plastids.</title>
        <authorList>
            <person name="Moore K.R."/>
            <person name="Magnabosco C."/>
            <person name="Momper L."/>
            <person name="Gold D.A."/>
            <person name="Bosak T."/>
            <person name="Fournier G.P."/>
        </authorList>
    </citation>
    <scope>NUCLEOTIDE SEQUENCE [LARGE SCALE GENOMIC DNA]</scope>
    <source>
        <strain evidence="4 5">CCALA 037</strain>
    </source>
</reference>
<protein>
    <submittedName>
        <fullName evidence="4">Uncharacterized protein</fullName>
    </submittedName>
</protein>
<dbReference type="SUPFAM" id="SSF48452">
    <property type="entry name" value="TPR-like"/>
    <property type="match status" value="1"/>
</dbReference>
<feature type="repeat" description="TPR" evidence="3">
    <location>
        <begin position="488"/>
        <end position="521"/>
    </location>
</feature>
<dbReference type="InterPro" id="IPR011990">
    <property type="entry name" value="TPR-like_helical_dom_sf"/>
</dbReference>
<dbReference type="Proteomes" id="UP000238937">
    <property type="component" value="Unassembled WGS sequence"/>
</dbReference>
<evidence type="ECO:0000256" key="2">
    <source>
        <dbReference type="ARBA" id="ARBA00022803"/>
    </source>
</evidence>
<keyword evidence="1" id="KW-0677">Repeat</keyword>
<dbReference type="EMBL" id="PVWO01000020">
    <property type="protein sequence ID" value="PSB58892.1"/>
    <property type="molecule type" value="Genomic_DNA"/>
</dbReference>
<keyword evidence="2 3" id="KW-0802">TPR repeat</keyword>
<comment type="caution">
    <text evidence="4">The sequence shown here is derived from an EMBL/GenBank/DDBJ whole genome shotgun (WGS) entry which is preliminary data.</text>
</comment>
<dbReference type="SUPFAM" id="SSF50494">
    <property type="entry name" value="Trypsin-like serine proteases"/>
    <property type="match status" value="1"/>
</dbReference>
<dbReference type="SMART" id="SM00028">
    <property type="entry name" value="TPR"/>
    <property type="match status" value="10"/>
</dbReference>
<dbReference type="InterPro" id="IPR009003">
    <property type="entry name" value="Peptidase_S1_PA"/>
</dbReference>
<dbReference type="Gene3D" id="1.25.40.10">
    <property type="entry name" value="Tetratricopeptide repeat domain"/>
    <property type="match status" value="4"/>
</dbReference>
<evidence type="ECO:0000313" key="4">
    <source>
        <dbReference type="EMBL" id="PSB58892.1"/>
    </source>
</evidence>
<dbReference type="Gene3D" id="2.40.10.10">
    <property type="entry name" value="Trypsin-like serine proteases"/>
    <property type="match status" value="2"/>
</dbReference>
<gene>
    <name evidence="4" type="ORF">C7B77_02965</name>
</gene>
<dbReference type="InterPro" id="IPR043504">
    <property type="entry name" value="Peptidase_S1_PA_chymotrypsin"/>
</dbReference>
<dbReference type="PANTHER" id="PTHR44858:SF1">
    <property type="entry name" value="UDP-N-ACETYLGLUCOSAMINE--PEPTIDE N-ACETYLGLUCOSAMINYLTRANSFERASE SPINDLY-RELATED"/>
    <property type="match status" value="1"/>
</dbReference>
<feature type="repeat" description="TPR" evidence="3">
    <location>
        <begin position="352"/>
        <end position="385"/>
    </location>
</feature>
<dbReference type="AlphaFoldDB" id="A0A2T1GM60"/>
<dbReference type="PANTHER" id="PTHR44858">
    <property type="entry name" value="TETRATRICOPEPTIDE REPEAT PROTEIN 6"/>
    <property type="match status" value="1"/>
</dbReference>
<keyword evidence="5" id="KW-1185">Reference proteome</keyword>
<dbReference type="InterPro" id="IPR019734">
    <property type="entry name" value="TPR_rpt"/>
</dbReference>
<feature type="repeat" description="TPR" evidence="3">
    <location>
        <begin position="250"/>
        <end position="283"/>
    </location>
</feature>
<dbReference type="RefSeq" id="WP_106300167.1">
    <property type="nucleotide sequence ID" value="NZ_PVWO01000020.1"/>
</dbReference>
<evidence type="ECO:0000313" key="5">
    <source>
        <dbReference type="Proteomes" id="UP000238937"/>
    </source>
</evidence>
<feature type="repeat" description="TPR" evidence="3">
    <location>
        <begin position="454"/>
        <end position="487"/>
    </location>
</feature>
<proteinExistence type="predicted"/>
<dbReference type="InterPro" id="IPR050498">
    <property type="entry name" value="Ycf3"/>
</dbReference>
<dbReference type="Pfam" id="PF13365">
    <property type="entry name" value="Trypsin_2"/>
    <property type="match status" value="1"/>
</dbReference>
<accession>A0A2T1GM60</accession>
<dbReference type="Pfam" id="PF13414">
    <property type="entry name" value="TPR_11"/>
    <property type="match status" value="1"/>
</dbReference>
<name>A0A2T1GM60_9CYAN</name>
<organism evidence="4 5">
    <name type="scientific">Chamaesiphon polymorphus CCALA 037</name>
    <dbReference type="NCBI Taxonomy" id="2107692"/>
    <lineage>
        <taxon>Bacteria</taxon>
        <taxon>Bacillati</taxon>
        <taxon>Cyanobacteriota</taxon>
        <taxon>Cyanophyceae</taxon>
        <taxon>Gomontiellales</taxon>
        <taxon>Chamaesiphonaceae</taxon>
        <taxon>Chamaesiphon</taxon>
    </lineage>
</organism>
<sequence>MKTWLIGYGIIAPLVIILPAAAIAPTEVSRIAKSVTVAIKTPDERGSGAIIDRNGNTYTVLTAAHVVKKTGSQYTIELSDGQTYPVSARQISPTGNIDLAIVKFQSDRTYPVVKIGNSNDAVEGSLAYVAGFPLATAAISQSVYTFSDGKITANSSKPFSNGYSIVYSCNTLPGMSGGPVLNDRGELIAVHGRGDVQENKATANANVFVKTGFNLGIPANTFVQMAGQMGIRISGQTAPIIATQPRITTADDFFVTAATKFRQGDYPGAIQGFDRAIAAKPNYTAAYIARAEANLYLENGQEVIRDANLALKISPRSSDAYALRGVGKASTGDSQGAFADLDRAIVLNPRNARGYLYRGYTEIQYADPNKAIESINKALTIDPNIGDAYSVRAAAKHLLGDLQGSESDFNRAFQINANSFLAYVYRGYLKVTVGKKEAGLADLAKGISISPNNPLGYNLRGQAYVATQQLDRAIEQFNIALRLKPNYDTVYAYRGIVRMQQKNFQQGLADIEKSLRINPNNEAAYLGRALYYMNQKDFRRSLSDANRAIEINTAAPESYSLRGASYLGLNNRSQAKIEFQKAATLYQKRGDIKNYQDVLTVLRLL</sequence>
<dbReference type="OrthoDB" id="561030at2"/>
<evidence type="ECO:0000256" key="3">
    <source>
        <dbReference type="PROSITE-ProRule" id="PRU00339"/>
    </source>
</evidence>
<dbReference type="PROSITE" id="PS50005">
    <property type="entry name" value="TPR"/>
    <property type="match status" value="5"/>
</dbReference>